<evidence type="ECO:0000256" key="3">
    <source>
        <dbReference type="SAM" id="SignalP"/>
    </source>
</evidence>
<keyword evidence="6" id="KW-1185">Reference proteome</keyword>
<dbReference type="KEGG" id="llp:GH975_03435"/>
<dbReference type="InterPro" id="IPR050469">
    <property type="entry name" value="Diguanylate_Cyclase"/>
</dbReference>
<dbReference type="PANTHER" id="PTHR45138:SF9">
    <property type="entry name" value="DIGUANYLATE CYCLASE DGCM-RELATED"/>
    <property type="match status" value="1"/>
</dbReference>
<comment type="catalytic activity">
    <reaction evidence="2">
        <text>2 GTP = 3',3'-c-di-GMP + 2 diphosphate</text>
        <dbReference type="Rhea" id="RHEA:24898"/>
        <dbReference type="ChEBI" id="CHEBI:33019"/>
        <dbReference type="ChEBI" id="CHEBI:37565"/>
        <dbReference type="ChEBI" id="CHEBI:58805"/>
        <dbReference type="EC" id="2.7.7.65"/>
    </reaction>
</comment>
<evidence type="ECO:0000313" key="6">
    <source>
        <dbReference type="Proteomes" id="UP000388235"/>
    </source>
</evidence>
<reference evidence="5 6" key="1">
    <citation type="submission" date="2019-11" db="EMBL/GenBank/DDBJ databases">
        <authorList>
            <person name="Khan S.A."/>
            <person name="Jeon C.O."/>
            <person name="Chun B.H."/>
        </authorList>
    </citation>
    <scope>NUCLEOTIDE SEQUENCE [LARGE SCALE GENOMIC DNA]</scope>
    <source>
        <strain evidence="5 6">IMCC 1097</strain>
    </source>
</reference>
<keyword evidence="3" id="KW-0732">Signal</keyword>
<name>A0A5Q2QCV2_9GAMM</name>
<dbReference type="CDD" id="cd01949">
    <property type="entry name" value="GGDEF"/>
    <property type="match status" value="1"/>
</dbReference>
<dbReference type="GO" id="GO:0052621">
    <property type="term" value="F:diguanylate cyclase activity"/>
    <property type="evidence" value="ECO:0007669"/>
    <property type="project" value="UniProtKB-EC"/>
</dbReference>
<feature type="signal peptide" evidence="3">
    <location>
        <begin position="1"/>
        <end position="22"/>
    </location>
</feature>
<dbReference type="OrthoDB" id="73375at2"/>
<sequence>MLQRLFQGLLLGWVLCAGSAMAGDVNELRKLLGYGGFIHNLKNYVLRNDDTHRESAQVQLSSALTLVDRVLIAHPGHEHANTLRVTLQRYQNQLDTAQTLIESGADPTTVDRMIVTNDNPALAAIERWEALEQQSIQRAEHSSQLMHFGAVLLALVAATMCWRNIRLARRARDMDSHFTRLQDHERQVGRLLNSLSTVRDTAGIAIFEYIANDQTISKGSSLASLFEGDAPPTTLDAALGLFPAEFREPLARNLRQSVSLDSHREFDLANHDLRLRVTLEPILSSGRVLCMVQRQLAVPRDSLEEQRKTLSELADTRADRIRKLRSGLKKAQIDLVNLQKAAHKDPLTNTFNRLGFGERLRSEVQRARRKDQTLGILMVDIDHFKEVNDTFGHAIGDNALQLLANTLEGLVRSQGGDIVGRLGGDEFIVVLADATASHAERTLKMARAMLNEEPIPECPDINVRVQISGGSVTLNPATDEPGEVIKLADAALYRQKEVRHLNSNGHTIK</sequence>
<dbReference type="SUPFAM" id="SSF55073">
    <property type="entry name" value="Nucleotide cyclase"/>
    <property type="match status" value="1"/>
</dbReference>
<organism evidence="5 6">
    <name type="scientific">Litorivicinus lipolyticus</name>
    <dbReference type="NCBI Taxonomy" id="418701"/>
    <lineage>
        <taxon>Bacteria</taxon>
        <taxon>Pseudomonadati</taxon>
        <taxon>Pseudomonadota</taxon>
        <taxon>Gammaproteobacteria</taxon>
        <taxon>Oceanospirillales</taxon>
        <taxon>Litorivicinaceae</taxon>
        <taxon>Litorivicinus</taxon>
    </lineage>
</organism>
<evidence type="ECO:0000256" key="1">
    <source>
        <dbReference type="ARBA" id="ARBA00012528"/>
    </source>
</evidence>
<dbReference type="InterPro" id="IPR000160">
    <property type="entry name" value="GGDEF_dom"/>
</dbReference>
<dbReference type="PANTHER" id="PTHR45138">
    <property type="entry name" value="REGULATORY COMPONENTS OF SENSORY TRANSDUCTION SYSTEM"/>
    <property type="match status" value="1"/>
</dbReference>
<dbReference type="AlphaFoldDB" id="A0A5Q2QCV2"/>
<dbReference type="InterPro" id="IPR029787">
    <property type="entry name" value="Nucleotide_cyclase"/>
</dbReference>
<feature type="domain" description="GGDEF" evidence="4">
    <location>
        <begin position="372"/>
        <end position="509"/>
    </location>
</feature>
<evidence type="ECO:0000313" key="5">
    <source>
        <dbReference type="EMBL" id="QGG79670.1"/>
    </source>
</evidence>
<dbReference type="Pfam" id="PF00990">
    <property type="entry name" value="GGDEF"/>
    <property type="match status" value="1"/>
</dbReference>
<dbReference type="Gene3D" id="3.30.70.270">
    <property type="match status" value="1"/>
</dbReference>
<dbReference type="RefSeq" id="WP_153713174.1">
    <property type="nucleotide sequence ID" value="NZ_CP045871.1"/>
</dbReference>
<dbReference type="PROSITE" id="PS50887">
    <property type="entry name" value="GGDEF"/>
    <property type="match status" value="1"/>
</dbReference>
<accession>A0A5Q2QCV2</accession>
<protein>
    <recommendedName>
        <fullName evidence="1">diguanylate cyclase</fullName>
        <ecNumber evidence="1">2.7.7.65</ecNumber>
    </recommendedName>
</protein>
<evidence type="ECO:0000259" key="4">
    <source>
        <dbReference type="PROSITE" id="PS50887"/>
    </source>
</evidence>
<dbReference type="EMBL" id="CP045871">
    <property type="protein sequence ID" value="QGG79670.1"/>
    <property type="molecule type" value="Genomic_DNA"/>
</dbReference>
<proteinExistence type="predicted"/>
<gene>
    <name evidence="5" type="ORF">GH975_03435</name>
</gene>
<dbReference type="InterPro" id="IPR043128">
    <property type="entry name" value="Rev_trsase/Diguanyl_cyclase"/>
</dbReference>
<evidence type="ECO:0000256" key="2">
    <source>
        <dbReference type="ARBA" id="ARBA00034247"/>
    </source>
</evidence>
<dbReference type="SMART" id="SM00267">
    <property type="entry name" value="GGDEF"/>
    <property type="match status" value="1"/>
</dbReference>
<feature type="chain" id="PRO_5024430036" description="diguanylate cyclase" evidence="3">
    <location>
        <begin position="23"/>
        <end position="509"/>
    </location>
</feature>
<dbReference type="Proteomes" id="UP000388235">
    <property type="component" value="Chromosome"/>
</dbReference>
<dbReference type="EC" id="2.7.7.65" evidence="1"/>
<dbReference type="NCBIfam" id="TIGR00254">
    <property type="entry name" value="GGDEF"/>
    <property type="match status" value="1"/>
</dbReference>